<dbReference type="GO" id="GO:0006749">
    <property type="term" value="P:glutathione metabolic process"/>
    <property type="evidence" value="ECO:0007669"/>
    <property type="project" value="TreeGrafter"/>
</dbReference>
<evidence type="ECO:0000259" key="1">
    <source>
        <dbReference type="Pfam" id="PF02538"/>
    </source>
</evidence>
<dbReference type="RefSeq" id="WP_094822410.1">
    <property type="nucleotide sequence ID" value="NZ_NEVO01000012.1"/>
</dbReference>
<dbReference type="GO" id="GO:0005829">
    <property type="term" value="C:cytosol"/>
    <property type="evidence" value="ECO:0007669"/>
    <property type="project" value="TreeGrafter"/>
</dbReference>
<dbReference type="InterPro" id="IPR045079">
    <property type="entry name" value="Oxoprolinase-like"/>
</dbReference>
<dbReference type="AlphaFoldDB" id="A0A261UBG6"/>
<evidence type="ECO:0000313" key="3">
    <source>
        <dbReference type="Proteomes" id="UP000216885"/>
    </source>
</evidence>
<dbReference type="EMBL" id="NEVQ01000008">
    <property type="protein sequence ID" value="OZI59278.1"/>
    <property type="molecule type" value="Genomic_DNA"/>
</dbReference>
<organism evidence="2 3">
    <name type="scientific">Bordetella genomosp. 4</name>
    <dbReference type="NCBI Taxonomy" id="463044"/>
    <lineage>
        <taxon>Bacteria</taxon>
        <taxon>Pseudomonadati</taxon>
        <taxon>Pseudomonadota</taxon>
        <taxon>Betaproteobacteria</taxon>
        <taxon>Burkholderiales</taxon>
        <taxon>Alcaligenaceae</taxon>
        <taxon>Bordetella</taxon>
    </lineage>
</organism>
<keyword evidence="3" id="KW-1185">Reference proteome</keyword>
<dbReference type="PANTHER" id="PTHR11365:SF23">
    <property type="entry name" value="HYPOTHETICAL 5-OXOPROLINASE (EUROFUNG)-RELATED"/>
    <property type="match status" value="1"/>
</dbReference>
<proteinExistence type="predicted"/>
<protein>
    <submittedName>
        <fullName evidence="2">5-oxoprolinase</fullName>
    </submittedName>
</protein>
<dbReference type="Pfam" id="PF02538">
    <property type="entry name" value="Hydantoinase_B"/>
    <property type="match status" value="1"/>
</dbReference>
<dbReference type="Proteomes" id="UP000216885">
    <property type="component" value="Unassembled WGS sequence"/>
</dbReference>
<reference evidence="2 3" key="1">
    <citation type="submission" date="2017-05" db="EMBL/GenBank/DDBJ databases">
        <title>Complete and WGS of Bordetella genogroups.</title>
        <authorList>
            <person name="Spilker T."/>
            <person name="LiPuma J."/>
        </authorList>
    </citation>
    <scope>NUCLEOTIDE SEQUENCE [LARGE SCALE GENOMIC DNA]</scope>
    <source>
        <strain evidence="2 3">AU9919</strain>
    </source>
</reference>
<dbReference type="InterPro" id="IPR003692">
    <property type="entry name" value="Hydantoinase_B"/>
</dbReference>
<name>A0A261UBG6_9BORD</name>
<feature type="domain" description="Hydantoinase B/oxoprolinase" evidence="1">
    <location>
        <begin position="8"/>
        <end position="525"/>
    </location>
</feature>
<dbReference type="OrthoDB" id="8612863at2"/>
<gene>
    <name evidence="2" type="ORF">CAL20_06590</name>
</gene>
<sequence length="556" mass="60208">MSTNIKVREQIMWNRLISVVEEQAATLIRTAFCTSVREAGDLSAGVFDAQGRMIAQAVTGTPGHVNSMAESVGHFVAKFGENGLVPGDVLVTNDPWMGTGHLHDITMVTPVYRKPSAEAAPRLIGFFASTAHVVDIGGRGFGPDAGDVYEEGIRIPLMKFYKGGELNEDLVEILRNNVRERDQVVGDFHSLVACNDTGRRRLEAMLDEFGLPDLTELAAFIFEHSERATREYIAALPQGKHSYEMRVDGYESPIDLRVTVQPQGGTMYADFAGTSGTSRYGINVPLTYTKAYACYALKCAIAPEIPNNWASLRPFEITAPAGCILNAPFPAPVAVRHVLGHLIPDVVLGALQSYRPDLIPAEGASALWNLQMRFQGAREHNRESRHEMLIFNTGGTGARPNSDGLSTTAFPSGVHTMSSEVTESIGPIVVWRKELLPDSGGAGRWRGGLGQRIEIGAHEGYQFTLNAMFDRVAFPARGHHGGSNGGAGKVALDDGTALRAKGSQLIAEGQRLVLDLPGGGGFGEPAERPAELVKRDVHYGYISEAEARRDYPHAFD</sequence>
<dbReference type="PANTHER" id="PTHR11365">
    <property type="entry name" value="5-OXOPROLINASE RELATED"/>
    <property type="match status" value="1"/>
</dbReference>
<accession>A0A261UBG6</accession>
<comment type="caution">
    <text evidence="2">The sequence shown here is derived from an EMBL/GenBank/DDBJ whole genome shotgun (WGS) entry which is preliminary data.</text>
</comment>
<dbReference type="GO" id="GO:0017168">
    <property type="term" value="F:5-oxoprolinase (ATP-hydrolyzing) activity"/>
    <property type="evidence" value="ECO:0007669"/>
    <property type="project" value="TreeGrafter"/>
</dbReference>
<evidence type="ECO:0000313" key="2">
    <source>
        <dbReference type="EMBL" id="OZI59278.1"/>
    </source>
</evidence>